<dbReference type="AlphaFoldDB" id="A0A095SW23"/>
<evidence type="ECO:0000313" key="1">
    <source>
        <dbReference type="EMBL" id="KGD68802.1"/>
    </source>
</evidence>
<accession>A0A095SW23</accession>
<proteinExistence type="predicted"/>
<organism evidence="1 2">
    <name type="scientific">Flavobacterium aquatile LMG 4008 = ATCC 11947</name>
    <dbReference type="NCBI Taxonomy" id="1453498"/>
    <lineage>
        <taxon>Bacteria</taxon>
        <taxon>Pseudomonadati</taxon>
        <taxon>Bacteroidota</taxon>
        <taxon>Flavobacteriia</taxon>
        <taxon>Flavobacteriales</taxon>
        <taxon>Flavobacteriaceae</taxon>
        <taxon>Flavobacterium</taxon>
    </lineage>
</organism>
<reference evidence="1 2" key="1">
    <citation type="submission" date="2014-09" db="EMBL/GenBank/DDBJ databases">
        <title>Whole Genome Shotgun of Flavobacterium aquatile LMG 4008.</title>
        <authorList>
            <person name="Gale A.N."/>
            <person name="Pipes S.E."/>
            <person name="Newman J.D."/>
        </authorList>
    </citation>
    <scope>NUCLEOTIDE SEQUENCE [LARGE SCALE GENOMIC DNA]</scope>
    <source>
        <strain evidence="1 2">LMG 4008</strain>
    </source>
</reference>
<name>A0A095SW23_9FLAO</name>
<comment type="caution">
    <text evidence="1">The sequence shown here is derived from an EMBL/GenBank/DDBJ whole genome shotgun (WGS) entry which is preliminary data.</text>
</comment>
<keyword evidence="2" id="KW-1185">Reference proteome</keyword>
<sequence>MIDYCFLFNNLMVINVSIVKKRINTTKKLILSTVFLLLDPIMSEKIKNKTPAFMLVINKKVIPTMSLFLEFTIINVIKIITENAQNRA</sequence>
<dbReference type="EMBL" id="JRHH01000002">
    <property type="protein sequence ID" value="KGD68802.1"/>
    <property type="molecule type" value="Genomic_DNA"/>
</dbReference>
<protein>
    <submittedName>
        <fullName evidence="1">Uncharacterized protein</fullName>
    </submittedName>
</protein>
<evidence type="ECO:0000313" key="2">
    <source>
        <dbReference type="Proteomes" id="UP000029554"/>
    </source>
</evidence>
<gene>
    <name evidence="1" type="ORF">LG45_03920</name>
</gene>
<dbReference type="Proteomes" id="UP000029554">
    <property type="component" value="Unassembled WGS sequence"/>
</dbReference>
<dbReference type="STRING" id="1453498.LG45_03920"/>